<comment type="caution">
    <text evidence="2">The sequence shown here is derived from an EMBL/GenBank/DDBJ whole genome shotgun (WGS) entry which is preliminary data.</text>
</comment>
<dbReference type="SUPFAM" id="SSF53474">
    <property type="entry name" value="alpha/beta-Hydrolases"/>
    <property type="match status" value="1"/>
</dbReference>
<dbReference type="InterPro" id="IPR000073">
    <property type="entry name" value="AB_hydrolase_1"/>
</dbReference>
<keyword evidence="3" id="KW-1185">Reference proteome</keyword>
<dbReference type="Pfam" id="PF00561">
    <property type="entry name" value="Abhydrolase_1"/>
    <property type="match status" value="1"/>
</dbReference>
<evidence type="ECO:0000313" key="3">
    <source>
        <dbReference type="Proteomes" id="UP001289615"/>
    </source>
</evidence>
<dbReference type="InterPro" id="IPR029058">
    <property type="entry name" value="AB_hydrolase_fold"/>
</dbReference>
<feature type="domain" description="AB hydrolase-1" evidence="1">
    <location>
        <begin position="15"/>
        <end position="117"/>
    </location>
</feature>
<dbReference type="GO" id="GO:0016787">
    <property type="term" value="F:hydrolase activity"/>
    <property type="evidence" value="ECO:0007669"/>
    <property type="project" value="UniProtKB-KW"/>
</dbReference>
<dbReference type="EMBL" id="JAXUIA010000002">
    <property type="protein sequence ID" value="MEA0975746.1"/>
    <property type="molecule type" value="Genomic_DNA"/>
</dbReference>
<dbReference type="Proteomes" id="UP001289615">
    <property type="component" value="Unassembled WGS sequence"/>
</dbReference>
<dbReference type="PANTHER" id="PTHR43798:SF33">
    <property type="entry name" value="HYDROLASE, PUTATIVE (AFU_ORTHOLOGUE AFUA_2G14860)-RELATED"/>
    <property type="match status" value="1"/>
</dbReference>
<dbReference type="InterPro" id="IPR050266">
    <property type="entry name" value="AB_hydrolase_sf"/>
</dbReference>
<proteinExistence type="predicted"/>
<organism evidence="2 3">
    <name type="scientific">Lysinibacillus irui</name>
    <dbReference type="NCBI Taxonomy" id="2998077"/>
    <lineage>
        <taxon>Bacteria</taxon>
        <taxon>Bacillati</taxon>
        <taxon>Bacillota</taxon>
        <taxon>Bacilli</taxon>
        <taxon>Bacillales</taxon>
        <taxon>Bacillaceae</taxon>
        <taxon>Lysinibacillus</taxon>
    </lineage>
</organism>
<accession>A0ABU5NIE0</accession>
<dbReference type="Gene3D" id="3.40.50.1820">
    <property type="entry name" value="alpha/beta hydrolase"/>
    <property type="match status" value="1"/>
</dbReference>
<reference evidence="2 3" key="1">
    <citation type="submission" date="2023-12" db="EMBL/GenBank/DDBJ databases">
        <title>Genome comparison identifies genes involved in endophytic behavior of Lysinibacillus irui and provides insights into its role as a plant-growth promoting bacterium.</title>
        <authorList>
            <person name="Hilario S."/>
            <person name="Matos I."/>
            <person name="Goncalves M.F.M."/>
            <person name="Pardo C.A."/>
            <person name="Santos M.J."/>
        </authorList>
    </citation>
    <scope>NUCLEOTIDE SEQUENCE [LARGE SCALE GENOMIC DNA]</scope>
    <source>
        <strain evidence="2 3">B3</strain>
    </source>
</reference>
<sequence>MKYELYGDQQSNITILAIPALGERTEFYRPLAKQLNEFRWIVCELPGHNGYDTKDSSIISYIHKLNHLLDSLAVTKVHLVGASIGATIIQAFYQQYAEVVQSLLLLDGGYYFLGDRQGSHEEITLQTIDNFEEIKTAVHEFTYGIEGLNPKNYEQFEQYFLGNYILDKGFYRHHCDVASYNALSQEVETIN</sequence>
<dbReference type="RefSeq" id="WP_322610861.1">
    <property type="nucleotide sequence ID" value="NZ_JAXLNX010000005.1"/>
</dbReference>
<keyword evidence="2" id="KW-0378">Hydrolase</keyword>
<gene>
    <name evidence="2" type="ORF">U6C28_05495</name>
</gene>
<evidence type="ECO:0000259" key="1">
    <source>
        <dbReference type="Pfam" id="PF00561"/>
    </source>
</evidence>
<name>A0ABU5NIE0_9BACI</name>
<dbReference type="PANTHER" id="PTHR43798">
    <property type="entry name" value="MONOACYLGLYCEROL LIPASE"/>
    <property type="match status" value="1"/>
</dbReference>
<protein>
    <submittedName>
        <fullName evidence="2">Alpha/beta hydrolase</fullName>
    </submittedName>
</protein>
<evidence type="ECO:0000313" key="2">
    <source>
        <dbReference type="EMBL" id="MEA0975746.1"/>
    </source>
</evidence>